<protein>
    <submittedName>
        <fullName evidence="4">1-acyl-sn-glycerol-3-phosphate acyltransferase</fullName>
        <ecNumber evidence="4">2.3.1.51</ecNumber>
    </submittedName>
</protein>
<sequence>MSSRNFGKKHWWAVLVGRFIQWFMGGWRIHGHFPKQGKYVMIVAHHTSNWDFMVGYAVKLIYSLRCCFLAKKSLFVGPLGWFLRKVGGCPVERNSRHNQVEQVAQRIKQADDFVLVVTPEGTRAKVKKWKTGFYHIARMAGVPILPVAFDFEHKEVVVGDMMEPTGHLDEDIRELHRFFLPFKPKHPELACQGPFE</sequence>
<dbReference type="InterPro" id="IPR002123">
    <property type="entry name" value="Plipid/glycerol_acylTrfase"/>
</dbReference>
<name>A0A2H9T621_9ZZZZ</name>
<dbReference type="AlphaFoldDB" id="A0A2H9T621"/>
<dbReference type="EMBL" id="NSIT01000145">
    <property type="protein sequence ID" value="PJE78658.1"/>
    <property type="molecule type" value="Genomic_DNA"/>
</dbReference>
<dbReference type="PANTHER" id="PTHR10434:SF9">
    <property type="entry name" value="PHOSPHOLIPID_GLYCEROL ACYLTRANSFERASE DOMAIN-CONTAINING PROTEIN"/>
    <property type="match status" value="1"/>
</dbReference>
<organism evidence="4">
    <name type="scientific">invertebrate metagenome</name>
    <dbReference type="NCBI Taxonomy" id="1711999"/>
    <lineage>
        <taxon>unclassified sequences</taxon>
        <taxon>metagenomes</taxon>
        <taxon>organismal metagenomes</taxon>
    </lineage>
</organism>
<evidence type="ECO:0000256" key="1">
    <source>
        <dbReference type="ARBA" id="ARBA00022679"/>
    </source>
</evidence>
<proteinExistence type="predicted"/>
<evidence type="ECO:0000259" key="3">
    <source>
        <dbReference type="SMART" id="SM00563"/>
    </source>
</evidence>
<accession>A0A2H9T621</accession>
<feature type="domain" description="Phospholipid/glycerol acyltransferase" evidence="3">
    <location>
        <begin position="40"/>
        <end position="152"/>
    </location>
</feature>
<keyword evidence="2 4" id="KW-0012">Acyltransferase</keyword>
<evidence type="ECO:0000313" key="4">
    <source>
        <dbReference type="EMBL" id="PJE78658.1"/>
    </source>
</evidence>
<dbReference type="GO" id="GO:0003841">
    <property type="term" value="F:1-acylglycerol-3-phosphate O-acyltransferase activity"/>
    <property type="evidence" value="ECO:0007669"/>
    <property type="project" value="UniProtKB-EC"/>
</dbReference>
<reference evidence="4" key="1">
    <citation type="journal article" date="2017" name="Appl. Environ. Microbiol.">
        <title>Molecular characterization of an Endozoicomonas-like organism causing infection in king scallop Pecten maximus L.</title>
        <authorList>
            <person name="Cano I."/>
            <person name="van Aerle R."/>
            <person name="Ross S."/>
            <person name="Verner-Jeffreys D.W."/>
            <person name="Paley R.K."/>
            <person name="Rimmer G."/>
            <person name="Ryder D."/>
            <person name="Hooper P."/>
            <person name="Stone D."/>
            <person name="Feist S.W."/>
        </authorList>
    </citation>
    <scope>NUCLEOTIDE SEQUENCE</scope>
</reference>
<dbReference type="Pfam" id="PF01553">
    <property type="entry name" value="Acyltransferase"/>
    <property type="match status" value="1"/>
</dbReference>
<dbReference type="EC" id="2.3.1.51" evidence="4"/>
<keyword evidence="1 4" id="KW-0808">Transferase</keyword>
<evidence type="ECO:0000256" key="2">
    <source>
        <dbReference type="ARBA" id="ARBA00023315"/>
    </source>
</evidence>
<dbReference type="SMART" id="SM00563">
    <property type="entry name" value="PlsC"/>
    <property type="match status" value="1"/>
</dbReference>
<gene>
    <name evidence="4" type="primary">plsC_2</name>
    <name evidence="4" type="ORF">CI610_02395</name>
</gene>
<dbReference type="SUPFAM" id="SSF69593">
    <property type="entry name" value="Glycerol-3-phosphate (1)-acyltransferase"/>
    <property type="match status" value="1"/>
</dbReference>
<comment type="caution">
    <text evidence="4">The sequence shown here is derived from an EMBL/GenBank/DDBJ whole genome shotgun (WGS) entry which is preliminary data.</text>
</comment>
<dbReference type="GO" id="GO:0006654">
    <property type="term" value="P:phosphatidic acid biosynthetic process"/>
    <property type="evidence" value="ECO:0007669"/>
    <property type="project" value="TreeGrafter"/>
</dbReference>
<dbReference type="PANTHER" id="PTHR10434">
    <property type="entry name" value="1-ACYL-SN-GLYCEROL-3-PHOSPHATE ACYLTRANSFERASE"/>
    <property type="match status" value="1"/>
</dbReference>